<dbReference type="GO" id="GO:0016740">
    <property type="term" value="F:transferase activity"/>
    <property type="evidence" value="ECO:0007669"/>
    <property type="project" value="TreeGrafter"/>
</dbReference>
<dbReference type="InterPro" id="IPR036866">
    <property type="entry name" value="RibonucZ/Hydroxyglut_hydro"/>
</dbReference>
<dbReference type="Gene3D" id="3.60.15.10">
    <property type="entry name" value="Ribonuclease Z/Hydroxyacylglutathione hydrolase-like"/>
    <property type="match status" value="1"/>
</dbReference>
<organism evidence="2">
    <name type="scientific">marine metagenome</name>
    <dbReference type="NCBI Taxonomy" id="408172"/>
    <lineage>
        <taxon>unclassified sequences</taxon>
        <taxon>metagenomes</taxon>
        <taxon>ecological metagenomes</taxon>
    </lineage>
</organism>
<dbReference type="PANTHER" id="PTHR13754">
    <property type="entry name" value="METALLO-BETA-LACTAMASE SUPERFAMILY PROTEIN"/>
    <property type="match status" value="1"/>
</dbReference>
<gene>
    <name evidence="2" type="ORF">METZ01_LOCUS203229</name>
</gene>
<evidence type="ECO:0000313" key="2">
    <source>
        <dbReference type="EMBL" id="SVB50375.1"/>
    </source>
</evidence>
<protein>
    <recommendedName>
        <fullName evidence="1">Metallo-beta-lactamase domain-containing protein</fullName>
    </recommendedName>
</protein>
<dbReference type="InterPro" id="IPR052926">
    <property type="entry name" value="Metallo-beta-lactamase_dom"/>
</dbReference>
<name>A0A382EIT7_9ZZZZ</name>
<dbReference type="AlphaFoldDB" id="A0A382EIT7"/>
<feature type="domain" description="Metallo-beta-lactamase" evidence="1">
    <location>
        <begin position="43"/>
        <end position="102"/>
    </location>
</feature>
<accession>A0A382EIT7</accession>
<sequence>MNKFIIGFFLFPIVILHAQLDNLRITVLSTMVADYDYLGEWGFSALIETENHKILFDTGFRENTVMQNADSLKMDLSTVEHVLLSHNHLDHTGGLKSLREKYMRINPSALKYVHVGKEIFEDRWSNGKNMNSFKGLKGELESLGIEFIYHEQPEEIFSDVWTTGIVPRIHNERNWSGYREMLIDGKKTEDNIPEDQSLVIKTKQGLVLVSGCGHAGIVNTLKYSRELFDNSLDVVSAVGGFHLFNKNEEDIKWTAKFMRKYGVKYFLGAHCTGIDAVFSIRNYNKMMRSNCAVGAVGSYYDYLKGMFPGRITK</sequence>
<dbReference type="PANTHER" id="PTHR13754:SF13">
    <property type="entry name" value="METALLO-BETA-LACTAMASE SUPERFAMILY PROTEIN (AFU_ORTHOLOGUE AFUA_3G07630)"/>
    <property type="match status" value="1"/>
</dbReference>
<dbReference type="InterPro" id="IPR001279">
    <property type="entry name" value="Metallo-B-lactamas"/>
</dbReference>
<dbReference type="SUPFAM" id="SSF56281">
    <property type="entry name" value="Metallo-hydrolase/oxidoreductase"/>
    <property type="match status" value="1"/>
</dbReference>
<dbReference type="Pfam" id="PF00753">
    <property type="entry name" value="Lactamase_B"/>
    <property type="match status" value="1"/>
</dbReference>
<dbReference type="InterPro" id="IPR041712">
    <property type="entry name" value="DHPS-like_MBL-fold"/>
</dbReference>
<reference evidence="2" key="1">
    <citation type="submission" date="2018-05" db="EMBL/GenBank/DDBJ databases">
        <authorList>
            <person name="Lanie J.A."/>
            <person name="Ng W.-L."/>
            <person name="Kazmierczak K.M."/>
            <person name="Andrzejewski T.M."/>
            <person name="Davidsen T.M."/>
            <person name="Wayne K.J."/>
            <person name="Tettelin H."/>
            <person name="Glass J.I."/>
            <person name="Rusch D."/>
            <person name="Podicherti R."/>
            <person name="Tsui H.-C.T."/>
            <person name="Winkler M.E."/>
        </authorList>
    </citation>
    <scope>NUCLEOTIDE SEQUENCE</scope>
</reference>
<evidence type="ECO:0000259" key="1">
    <source>
        <dbReference type="Pfam" id="PF00753"/>
    </source>
</evidence>
<dbReference type="EMBL" id="UINC01044648">
    <property type="protein sequence ID" value="SVB50375.1"/>
    <property type="molecule type" value="Genomic_DNA"/>
</dbReference>
<proteinExistence type="predicted"/>
<dbReference type="CDD" id="cd07713">
    <property type="entry name" value="DHPS-like_MBL-fold"/>
    <property type="match status" value="1"/>
</dbReference>